<dbReference type="PROSITE" id="PS50097">
    <property type="entry name" value="BTB"/>
    <property type="match status" value="1"/>
</dbReference>
<dbReference type="InterPro" id="IPR000210">
    <property type="entry name" value="BTB/POZ_dom"/>
</dbReference>
<dbReference type="OrthoDB" id="6350321at2759"/>
<dbReference type="PROSITE" id="PS50096">
    <property type="entry name" value="IQ"/>
    <property type="match status" value="1"/>
</dbReference>
<dbReference type="CDD" id="cd23767">
    <property type="entry name" value="IQCD"/>
    <property type="match status" value="1"/>
</dbReference>
<evidence type="ECO:0000313" key="5">
    <source>
        <dbReference type="EMBL" id="CAB0009098.1"/>
    </source>
</evidence>
<sequence length="802" mass="90075">MGLCEGDLRIENVAAPLKTNLEHAIYQRVVNFVNPDVSVLIDSYEFLCHRMVLQCYSEFFSQAKNAEEIEVNGVTKGAFIAIYNWMLAEEKDALRHIQKNNVLEMLIASKILAIPELENQCLALIHSEDAFSEESAFFLFIDASRRLQTDIMDLMVPRIQYFFLLLVSSVEFDSLDLNDLCAILQSNSIVVHCELEIFMSAIKWLMAKWKSRSKLIGSVMRCVRFGLMTPAQLVDIRKNPMSSEFLRVTSNKTVQLLIEDGLSYSVEKNLSGKQDQHAERCELLRLKVPEPRNWAANSKEYGSYNQFLTYLDDISSDSKKFYADIRGKPSKKADSKIGHYKVVSSDSEVYQIGKPYDLLSQGDTPEIASEGSQNFGNLQSKIGGAKCISEPGKSASSSMMSLKRSSERFHRMPSRRVRLKDQAAIVLQSAWRGYAVRRKLNSKPKRVPAESRFFDNMYLGFGSREGVNVSKFTMKNRSQHFCSSSESMESIVSVKEIQRKASKRIVLTGGIDPTGNKRQSLLTARQVYALDDMSWQQIGSIPSPRYYHGSAWLNGRIYLVGGCHEEFSDSKSVPLSGENYSFDLKCGEWEAEPCLITPRRSFGLVACNGRLFAIGGQDETNTILSSVERYDPDRKVWDEMSPLPEPLIGSAVCVHDGEIWVVGGMNGNTANVNVSRSVWCYDPKNDLWFKKSSLRFGRAFASLVTYENQLFLVGGVANENGGIVSNDHVDVWNEECASWRLKGHIDVPRHGHTVAFIGSFMVLLGGVTTKNIEKLSQVEAFCVKTGSRSKQIAPLPHPLIGH</sequence>
<gene>
    <name evidence="5" type="ORF">NTEN_LOCUS14274</name>
</gene>
<dbReference type="InterPro" id="IPR011333">
    <property type="entry name" value="SKP1/BTB/POZ_sf"/>
</dbReference>
<dbReference type="SUPFAM" id="SSF117281">
    <property type="entry name" value="Kelch motif"/>
    <property type="match status" value="1"/>
</dbReference>
<protein>
    <recommendedName>
        <fullName evidence="4">BTB domain-containing protein</fullName>
    </recommendedName>
</protein>
<proteinExistence type="predicted"/>
<accession>A0A6H5GWW6</accession>
<reference evidence="5 6" key="1">
    <citation type="submission" date="2020-02" db="EMBL/GenBank/DDBJ databases">
        <authorList>
            <person name="Ferguson B K."/>
        </authorList>
    </citation>
    <scope>NUCLEOTIDE SEQUENCE [LARGE SCALE GENOMIC DNA]</scope>
</reference>
<keyword evidence="1" id="KW-0880">Kelch repeat</keyword>
<evidence type="ECO:0000256" key="2">
    <source>
        <dbReference type="ARBA" id="ARBA00022737"/>
    </source>
</evidence>
<keyword evidence="2" id="KW-0677">Repeat</keyword>
<feature type="domain" description="BTB" evidence="4">
    <location>
        <begin position="35"/>
        <end position="95"/>
    </location>
</feature>
<evidence type="ECO:0000256" key="3">
    <source>
        <dbReference type="SAM" id="MobiDB-lite"/>
    </source>
</evidence>
<dbReference type="AlphaFoldDB" id="A0A6H5GWW6"/>
<dbReference type="SUPFAM" id="SSF54695">
    <property type="entry name" value="POZ domain"/>
    <property type="match status" value="1"/>
</dbReference>
<keyword evidence="6" id="KW-1185">Reference proteome</keyword>
<feature type="region of interest" description="Disordered" evidence="3">
    <location>
        <begin position="391"/>
        <end position="410"/>
    </location>
</feature>
<dbReference type="Gene3D" id="2.120.10.80">
    <property type="entry name" value="Kelch-type beta propeller"/>
    <property type="match status" value="2"/>
</dbReference>
<dbReference type="Pfam" id="PF00612">
    <property type="entry name" value="IQ"/>
    <property type="match status" value="1"/>
</dbReference>
<dbReference type="Pfam" id="PF07707">
    <property type="entry name" value="BACK"/>
    <property type="match status" value="1"/>
</dbReference>
<dbReference type="GO" id="GO:0003779">
    <property type="term" value="F:actin binding"/>
    <property type="evidence" value="ECO:0007669"/>
    <property type="project" value="UniProtKB-KW"/>
</dbReference>
<dbReference type="InterPro" id="IPR011705">
    <property type="entry name" value="BACK"/>
</dbReference>
<dbReference type="InterPro" id="IPR000048">
    <property type="entry name" value="IQ_motif_EF-hand-BS"/>
</dbReference>
<evidence type="ECO:0000259" key="4">
    <source>
        <dbReference type="PROSITE" id="PS50097"/>
    </source>
</evidence>
<dbReference type="SMART" id="SM00015">
    <property type="entry name" value="IQ"/>
    <property type="match status" value="1"/>
</dbReference>
<dbReference type="CDD" id="cd18186">
    <property type="entry name" value="BTB_POZ_ZBTB_KLHL-like"/>
    <property type="match status" value="1"/>
</dbReference>
<dbReference type="SMART" id="SM00875">
    <property type="entry name" value="BACK"/>
    <property type="match status" value="1"/>
</dbReference>
<organism evidence="5 6">
    <name type="scientific">Nesidiocoris tenuis</name>
    <dbReference type="NCBI Taxonomy" id="355587"/>
    <lineage>
        <taxon>Eukaryota</taxon>
        <taxon>Metazoa</taxon>
        <taxon>Ecdysozoa</taxon>
        <taxon>Arthropoda</taxon>
        <taxon>Hexapoda</taxon>
        <taxon>Insecta</taxon>
        <taxon>Pterygota</taxon>
        <taxon>Neoptera</taxon>
        <taxon>Paraneoptera</taxon>
        <taxon>Hemiptera</taxon>
        <taxon>Heteroptera</taxon>
        <taxon>Panheteroptera</taxon>
        <taxon>Cimicomorpha</taxon>
        <taxon>Miridae</taxon>
        <taxon>Dicyphina</taxon>
        <taxon>Nesidiocoris</taxon>
    </lineage>
</organism>
<feature type="compositionally biased region" description="Low complexity" evidence="3">
    <location>
        <begin position="391"/>
        <end position="403"/>
    </location>
</feature>
<dbReference type="SMART" id="SM00612">
    <property type="entry name" value="Kelch"/>
    <property type="match status" value="4"/>
</dbReference>
<name>A0A6H5GWW6_9HEMI</name>
<dbReference type="Pfam" id="PF00651">
    <property type="entry name" value="BTB"/>
    <property type="match status" value="1"/>
</dbReference>
<dbReference type="PANTHER" id="PTHR22667">
    <property type="entry name" value="AT01380P-RELATED"/>
    <property type="match status" value="1"/>
</dbReference>
<dbReference type="Gene3D" id="1.25.40.420">
    <property type="match status" value="1"/>
</dbReference>
<dbReference type="PANTHER" id="PTHR22667:SF0">
    <property type="entry name" value="AT01380P-RELATED"/>
    <property type="match status" value="1"/>
</dbReference>
<dbReference type="InterPro" id="IPR006652">
    <property type="entry name" value="Kelch_1"/>
</dbReference>
<evidence type="ECO:0000313" key="6">
    <source>
        <dbReference type="Proteomes" id="UP000479000"/>
    </source>
</evidence>
<evidence type="ECO:0000256" key="1">
    <source>
        <dbReference type="ARBA" id="ARBA00022441"/>
    </source>
</evidence>
<dbReference type="Gene3D" id="3.30.710.10">
    <property type="entry name" value="Potassium Channel Kv1.1, Chain A"/>
    <property type="match status" value="1"/>
</dbReference>
<dbReference type="InterPro" id="IPR015915">
    <property type="entry name" value="Kelch-typ_b-propeller"/>
</dbReference>
<dbReference type="Proteomes" id="UP000479000">
    <property type="component" value="Unassembled WGS sequence"/>
</dbReference>
<dbReference type="EMBL" id="CADCXU010021491">
    <property type="protein sequence ID" value="CAB0009098.1"/>
    <property type="molecule type" value="Genomic_DNA"/>
</dbReference>
<dbReference type="Pfam" id="PF24681">
    <property type="entry name" value="Kelch_KLHDC2_KLHL20_DRC7"/>
    <property type="match status" value="1"/>
</dbReference>
<feature type="non-terminal residue" evidence="5">
    <location>
        <position position="802"/>
    </location>
</feature>